<keyword evidence="3" id="KW-1185">Reference proteome</keyword>
<sequence>MDPNAPLPPDVQQQFFQYLQQQGFVMNASSTQTPAAATTSAPPPSQAANPPAAFTQPTIPQAQPVPAHFLAQLGSAASTISTTPTPSSSTMAHPTSTTLDAPASSSTQIASMPLTVPGPIAPYSSVSMLNAVAGGSIGTPQYPGRERTTTAAGFPSQSLIQRANAARLNHAAESLPQLKKPKPRGKGKKPPSLFSRAPALTFEDCLTGEEGSMAINIAVNVYPPRAPDDIIAALGLPHYYVRYVRHQDSFNAVLSNLGLYHEVVNVPLTTPVLTILDVVLQALKD</sequence>
<accession>A0ABR3F134</accession>
<evidence type="ECO:0000256" key="1">
    <source>
        <dbReference type="SAM" id="MobiDB-lite"/>
    </source>
</evidence>
<comment type="caution">
    <text evidence="2">The sequence shown here is derived from an EMBL/GenBank/DDBJ whole genome shotgun (WGS) entry which is preliminary data.</text>
</comment>
<proteinExistence type="predicted"/>
<feature type="region of interest" description="Disordered" evidence="1">
    <location>
        <begin position="27"/>
        <end position="53"/>
    </location>
</feature>
<dbReference type="Proteomes" id="UP001465976">
    <property type="component" value="Unassembled WGS sequence"/>
</dbReference>
<feature type="compositionally biased region" description="Basic residues" evidence="1">
    <location>
        <begin position="179"/>
        <end position="189"/>
    </location>
</feature>
<feature type="region of interest" description="Disordered" evidence="1">
    <location>
        <begin position="173"/>
        <end position="195"/>
    </location>
</feature>
<evidence type="ECO:0000313" key="2">
    <source>
        <dbReference type="EMBL" id="KAL0568762.1"/>
    </source>
</evidence>
<gene>
    <name evidence="2" type="ORF">V5O48_013213</name>
</gene>
<organism evidence="2 3">
    <name type="scientific">Marasmius crinis-equi</name>
    <dbReference type="NCBI Taxonomy" id="585013"/>
    <lineage>
        <taxon>Eukaryota</taxon>
        <taxon>Fungi</taxon>
        <taxon>Dikarya</taxon>
        <taxon>Basidiomycota</taxon>
        <taxon>Agaricomycotina</taxon>
        <taxon>Agaricomycetes</taxon>
        <taxon>Agaricomycetidae</taxon>
        <taxon>Agaricales</taxon>
        <taxon>Marasmiineae</taxon>
        <taxon>Marasmiaceae</taxon>
        <taxon>Marasmius</taxon>
    </lineage>
</organism>
<name>A0ABR3F134_9AGAR</name>
<reference evidence="2 3" key="1">
    <citation type="submission" date="2024-02" db="EMBL/GenBank/DDBJ databases">
        <title>A draft genome for the cacao thread blight pathogen Marasmius crinis-equi.</title>
        <authorList>
            <person name="Cohen S.P."/>
            <person name="Baruah I.K."/>
            <person name="Amoako-Attah I."/>
            <person name="Bukari Y."/>
            <person name="Meinhardt L.W."/>
            <person name="Bailey B.A."/>
        </authorList>
    </citation>
    <scope>NUCLEOTIDE SEQUENCE [LARGE SCALE GENOMIC DNA]</scope>
    <source>
        <strain evidence="2 3">GH-76</strain>
    </source>
</reference>
<feature type="region of interest" description="Disordered" evidence="1">
    <location>
        <begin position="79"/>
        <end position="104"/>
    </location>
</feature>
<dbReference type="EMBL" id="JBAHYK010001263">
    <property type="protein sequence ID" value="KAL0568762.1"/>
    <property type="molecule type" value="Genomic_DNA"/>
</dbReference>
<feature type="compositionally biased region" description="Low complexity" evidence="1">
    <location>
        <begin position="79"/>
        <end position="98"/>
    </location>
</feature>
<evidence type="ECO:0000313" key="3">
    <source>
        <dbReference type="Proteomes" id="UP001465976"/>
    </source>
</evidence>
<protein>
    <submittedName>
        <fullName evidence="2">Uncharacterized protein</fullName>
    </submittedName>
</protein>